<keyword evidence="1" id="KW-1185">Reference proteome</keyword>
<sequence length="123" mass="13625">MVEKSSTLLTLLVDDAEAIGATLGWSTASKVTNFGFKSSSEPFMITIAPLLPIVSLKKGTLISTRLGKVMKYCRISNNICTEKRQFKFAQRHISRSPPIIAFDIIRSSASDVIQEELNYVLND</sequence>
<organism evidence="1 2">
    <name type="scientific">Romanomermis culicivorax</name>
    <name type="common">Nematode worm</name>
    <dbReference type="NCBI Taxonomy" id="13658"/>
    <lineage>
        <taxon>Eukaryota</taxon>
        <taxon>Metazoa</taxon>
        <taxon>Ecdysozoa</taxon>
        <taxon>Nematoda</taxon>
        <taxon>Enoplea</taxon>
        <taxon>Dorylaimia</taxon>
        <taxon>Mermithida</taxon>
        <taxon>Mermithoidea</taxon>
        <taxon>Mermithidae</taxon>
        <taxon>Romanomermis</taxon>
    </lineage>
</organism>
<evidence type="ECO:0000313" key="2">
    <source>
        <dbReference type="WBParaSite" id="nRc.2.0.1.t47526-RA"/>
    </source>
</evidence>
<name>A0A915LCJ2_ROMCU</name>
<proteinExistence type="predicted"/>
<reference evidence="2" key="1">
    <citation type="submission" date="2022-11" db="UniProtKB">
        <authorList>
            <consortium name="WormBaseParasite"/>
        </authorList>
    </citation>
    <scope>IDENTIFICATION</scope>
</reference>
<dbReference type="Proteomes" id="UP000887565">
    <property type="component" value="Unplaced"/>
</dbReference>
<evidence type="ECO:0000313" key="1">
    <source>
        <dbReference type="Proteomes" id="UP000887565"/>
    </source>
</evidence>
<dbReference type="AlphaFoldDB" id="A0A915LCJ2"/>
<dbReference type="WBParaSite" id="nRc.2.0.1.t47526-RA">
    <property type="protein sequence ID" value="nRc.2.0.1.t47526-RA"/>
    <property type="gene ID" value="nRc.2.0.1.g47526"/>
</dbReference>
<accession>A0A915LCJ2</accession>
<protein>
    <submittedName>
        <fullName evidence="2">Uncharacterized protein</fullName>
    </submittedName>
</protein>